<accession>A0ABR2K361</accession>
<feature type="compositionally biased region" description="Low complexity" evidence="1">
    <location>
        <begin position="504"/>
        <end position="529"/>
    </location>
</feature>
<sequence>MRKASCDFTCMVPTIFFEENIISQLIAASRQKKLEQLVLIAQVRINNTKVEFHCSSLIVDQNSEISIREDEVPIFLKVLSDSEYRQPVNNEIEAMKEGFYEMMEETSNQYNANNIYSLISDVAFMNNQLNVRISLFCPKSSIEIEEIDSSDAPSVCSIPGATYRFPKDKKLKDPNSIYAIYYGINGIKDPRIYSLSYSIYLQQHKKIHAAFNSKLYRIIFHENDEFELLTTEFSVSKPSAITARFNFSTQKNDNPDFGKHNNNINVESYGIPSKPVFELPNEIYESMDSMKQEINDLREMINEQGRQFESKIEDHNDEIKTLLQAILNEVQKTHSIERSNSKSFLHRQISRKPVIPLEISLTTIFENCQSSDEVSYPQQKYQKFQQQSLPQHQPTQQKQQSRLAVENSNPQVLPTQNQNKVFASNANISTEQNQSIERQRPKYSIDMKTSFEKKQSAARDPLNTSAPSIAAAKKVSQLQIAQVSANNTNNSLNTSALGNISNIKNVTNTNNKSSNANSSNSKVNLNNLKYGANSNNRASKQSLANIENRSDNNEFASKYSKQSTKFSNQLFNEPSFDISTNIPDSINDSPNRKGSGGMNDPNDLSFIMNNEYSMETKKLLKILSLDDKKSNS</sequence>
<evidence type="ECO:0000313" key="2">
    <source>
        <dbReference type="EMBL" id="KAK8885554.1"/>
    </source>
</evidence>
<proteinExistence type="predicted"/>
<reference evidence="2 3" key="1">
    <citation type="submission" date="2024-04" db="EMBL/GenBank/DDBJ databases">
        <title>Tritrichomonas musculus Genome.</title>
        <authorList>
            <person name="Alves-Ferreira E."/>
            <person name="Grigg M."/>
            <person name="Lorenzi H."/>
            <person name="Galac M."/>
        </authorList>
    </citation>
    <scope>NUCLEOTIDE SEQUENCE [LARGE SCALE GENOMIC DNA]</scope>
    <source>
        <strain evidence="2 3">EAF2021</strain>
    </source>
</reference>
<feature type="compositionally biased region" description="Low complexity" evidence="1">
    <location>
        <begin position="376"/>
        <end position="401"/>
    </location>
</feature>
<feature type="compositionally biased region" description="Polar residues" evidence="1">
    <location>
        <begin position="576"/>
        <end position="589"/>
    </location>
</feature>
<gene>
    <name evidence="2" type="ORF">M9Y10_041004</name>
</gene>
<dbReference type="EMBL" id="JAPFFF010000007">
    <property type="protein sequence ID" value="KAK8885554.1"/>
    <property type="molecule type" value="Genomic_DNA"/>
</dbReference>
<feature type="region of interest" description="Disordered" evidence="1">
    <location>
        <begin position="376"/>
        <end position="443"/>
    </location>
</feature>
<comment type="caution">
    <text evidence="2">The sequence shown here is derived from an EMBL/GenBank/DDBJ whole genome shotgun (WGS) entry which is preliminary data.</text>
</comment>
<keyword evidence="3" id="KW-1185">Reference proteome</keyword>
<feature type="region of interest" description="Disordered" evidence="1">
    <location>
        <begin position="504"/>
        <end position="538"/>
    </location>
</feature>
<protein>
    <submittedName>
        <fullName evidence="2">Uncharacterized protein</fullName>
    </submittedName>
</protein>
<evidence type="ECO:0000313" key="3">
    <source>
        <dbReference type="Proteomes" id="UP001470230"/>
    </source>
</evidence>
<dbReference type="Proteomes" id="UP001470230">
    <property type="component" value="Unassembled WGS sequence"/>
</dbReference>
<feature type="region of interest" description="Disordered" evidence="1">
    <location>
        <begin position="576"/>
        <end position="602"/>
    </location>
</feature>
<organism evidence="2 3">
    <name type="scientific">Tritrichomonas musculus</name>
    <dbReference type="NCBI Taxonomy" id="1915356"/>
    <lineage>
        <taxon>Eukaryota</taxon>
        <taxon>Metamonada</taxon>
        <taxon>Parabasalia</taxon>
        <taxon>Tritrichomonadida</taxon>
        <taxon>Tritrichomonadidae</taxon>
        <taxon>Tritrichomonas</taxon>
    </lineage>
</organism>
<feature type="compositionally biased region" description="Polar residues" evidence="1">
    <location>
        <begin position="406"/>
        <end position="436"/>
    </location>
</feature>
<evidence type="ECO:0000256" key="1">
    <source>
        <dbReference type="SAM" id="MobiDB-lite"/>
    </source>
</evidence>
<name>A0ABR2K361_9EUKA</name>